<dbReference type="EMBL" id="EF677066">
    <property type="protein sequence ID" value="ABR16920.1"/>
    <property type="molecule type" value="mRNA"/>
</dbReference>
<dbReference type="PANTHER" id="PTHR43681:SF1">
    <property type="entry name" value="SARCALUMENIN"/>
    <property type="match status" value="1"/>
</dbReference>
<dbReference type="PANTHER" id="PTHR43681">
    <property type="entry name" value="TRANSMEMBRANE GTPASE FZO"/>
    <property type="match status" value="1"/>
</dbReference>
<reference evidence="2" key="1">
    <citation type="submission" date="2007-06" db="EMBL/GenBank/DDBJ databases">
        <title>Full length cDNA sequences from Sitka Spruce (Picea sitchensis).</title>
        <authorList>
            <person name="Ralph S.G."/>
            <person name="Chun H.E."/>
            <person name="Liao N."/>
            <person name="Ali J."/>
            <person name="Reid K."/>
            <person name="Kolosova N."/>
            <person name="Cooper N."/>
            <person name="Cullis C."/>
            <person name="Jancsik S."/>
            <person name="Moore R."/>
            <person name="Mayo M."/>
            <person name="Wagner S."/>
            <person name="Holt R.A."/>
            <person name="Jones S.J.M."/>
            <person name="Marra M.A."/>
            <person name="Ritland C.E."/>
            <person name="Ritland K."/>
            <person name="Bohlmann J."/>
        </authorList>
    </citation>
    <scope>NUCLEOTIDE SEQUENCE</scope>
    <source>
        <tissue evidence="2">Green portion of the leader tissue</tissue>
    </source>
</reference>
<feature type="coiled-coil region" evidence="1">
    <location>
        <begin position="219"/>
        <end position="251"/>
    </location>
</feature>
<organism evidence="2">
    <name type="scientific">Picea sitchensis</name>
    <name type="common">Sitka spruce</name>
    <name type="synonym">Pinus sitchensis</name>
    <dbReference type="NCBI Taxonomy" id="3332"/>
    <lineage>
        <taxon>Eukaryota</taxon>
        <taxon>Viridiplantae</taxon>
        <taxon>Streptophyta</taxon>
        <taxon>Embryophyta</taxon>
        <taxon>Tracheophyta</taxon>
        <taxon>Spermatophyta</taxon>
        <taxon>Pinopsida</taxon>
        <taxon>Pinidae</taxon>
        <taxon>Conifers I</taxon>
        <taxon>Pinales</taxon>
        <taxon>Pinaceae</taxon>
        <taxon>Picea</taxon>
    </lineage>
</organism>
<dbReference type="InterPro" id="IPR051943">
    <property type="entry name" value="TRAFAC_Dynamin-like_GTPase"/>
</dbReference>
<dbReference type="GO" id="GO:0031969">
    <property type="term" value="C:chloroplast membrane"/>
    <property type="evidence" value="ECO:0007669"/>
    <property type="project" value="TreeGrafter"/>
</dbReference>
<keyword evidence="1" id="KW-0175">Coiled coil</keyword>
<proteinExistence type="evidence at transcript level"/>
<dbReference type="AlphaFoldDB" id="B8LMP0"/>
<evidence type="ECO:0000313" key="2">
    <source>
        <dbReference type="EMBL" id="ABR16920.1"/>
    </source>
</evidence>
<protein>
    <submittedName>
        <fullName evidence="2">Uncharacterized protein</fullName>
    </submittedName>
</protein>
<evidence type="ECO:0000256" key="1">
    <source>
        <dbReference type="SAM" id="Coils"/>
    </source>
</evidence>
<name>B8LMP0_PICSI</name>
<accession>B8LMP0</accession>
<sequence>MTIKENIEKLKQYQQMMENDSISWRKRILSVIEDANKCAEKIIDSILRISNVEVAADYILKGDRSGFIPVISSFESEVVGSALLDIRNLLGKYWTWLRSNNAQQERWFREIFDKEWPSLANPGKLNTGIEKKSEEQIQQAHSMKVLEEFNVKAAAILFEQEIREVVIETFGGLGVAGFSASILTSILPTTIEDLMALGLCSAGGFYGVWKLPQRRLEVKNKVQRTANSFARQLEEAMQEDLEQAMRDAEHQVDLISKPYEHAAELKANHLNGLLVEIKHVERKLQLLQFKVQNFRAS</sequence>
<dbReference type="GO" id="GO:0010027">
    <property type="term" value="P:thylakoid membrane organization"/>
    <property type="evidence" value="ECO:0007669"/>
    <property type="project" value="TreeGrafter"/>
</dbReference>